<protein>
    <recommendedName>
        <fullName evidence="1">HNH nuclease domain-containing protein</fullName>
    </recommendedName>
</protein>
<dbReference type="Gene3D" id="1.10.30.50">
    <property type="match status" value="1"/>
</dbReference>
<organism evidence="2 3">
    <name type="scientific">Anoxybacter fermentans</name>
    <dbReference type="NCBI Taxonomy" id="1323375"/>
    <lineage>
        <taxon>Bacteria</taxon>
        <taxon>Bacillati</taxon>
        <taxon>Bacillota</taxon>
        <taxon>Clostridia</taxon>
        <taxon>Halanaerobiales</taxon>
        <taxon>Anoxybacter</taxon>
    </lineage>
</organism>
<feature type="domain" description="HNH nuclease" evidence="1">
    <location>
        <begin position="178"/>
        <end position="237"/>
    </location>
</feature>
<evidence type="ECO:0000313" key="2">
    <source>
        <dbReference type="EMBL" id="AZR72270.1"/>
    </source>
</evidence>
<dbReference type="Proteomes" id="UP000267250">
    <property type="component" value="Chromosome"/>
</dbReference>
<evidence type="ECO:0000259" key="1">
    <source>
        <dbReference type="SMART" id="SM00507"/>
    </source>
</evidence>
<dbReference type="InterPro" id="IPR003615">
    <property type="entry name" value="HNH_nuc"/>
</dbReference>
<proteinExistence type="predicted"/>
<dbReference type="RefSeq" id="WP_164730854.1">
    <property type="nucleotide sequence ID" value="NZ_CP016379.1"/>
</dbReference>
<dbReference type="AlphaFoldDB" id="A0A3Q9HNV1"/>
<gene>
    <name evidence="2" type="ORF">BBF96_01960</name>
</gene>
<evidence type="ECO:0000313" key="3">
    <source>
        <dbReference type="Proteomes" id="UP000267250"/>
    </source>
</evidence>
<reference evidence="2 3" key="1">
    <citation type="submission" date="2016-07" db="EMBL/GenBank/DDBJ databases">
        <title>Genome and transcriptome analysis of iron-reducing fermentative bacteria Anoxybacter fermentans.</title>
        <authorList>
            <person name="Zeng X."/>
            <person name="Shao Z."/>
        </authorList>
    </citation>
    <scope>NUCLEOTIDE SEQUENCE [LARGE SCALE GENOMIC DNA]</scope>
    <source>
        <strain evidence="2 3">DY22613</strain>
    </source>
</reference>
<sequence length="289" mass="34252">MKKLLPGDILYFEEFKKYHKNIRVGIYIKKGHVYSIRFDTSEHGEYPDRWIRKGELLDYSGQGKKGDQTWNLYNSAMRKAQYEEYPIKLFETLHGNPMRYKYYGEWYVINSYEKIFPSGQKLIRFTISKFPKEDLKKCENEKEVILKLSDDLKNVSYDIIEPPNRYKATINRVIRDTQKANQLKEVYNWTCQICNQRLPRNSNEYYVEVHHIQPLGGKHNGVDEFSNMLVLCPNHHALFDYGVIGIGSNLEVISYFDVDCKGKKIYFREDHKLDPAVIDYHNHVILQTS</sequence>
<keyword evidence="3" id="KW-1185">Reference proteome</keyword>
<dbReference type="SMART" id="SM00507">
    <property type="entry name" value="HNHc"/>
    <property type="match status" value="1"/>
</dbReference>
<dbReference type="InterPro" id="IPR058712">
    <property type="entry name" value="SRA_ScoMcrA"/>
</dbReference>
<dbReference type="EMBL" id="CP016379">
    <property type="protein sequence ID" value="AZR72270.1"/>
    <property type="molecule type" value="Genomic_DNA"/>
</dbReference>
<accession>A0A3Q9HNV1</accession>
<dbReference type="Pfam" id="PF26348">
    <property type="entry name" value="SRA_ScoMcrA"/>
    <property type="match status" value="1"/>
</dbReference>
<dbReference type="Pfam" id="PF13391">
    <property type="entry name" value="HNH_2"/>
    <property type="match status" value="1"/>
</dbReference>
<dbReference type="KEGG" id="aft:BBF96_01960"/>
<dbReference type="CDD" id="cd00085">
    <property type="entry name" value="HNHc"/>
    <property type="match status" value="1"/>
</dbReference>
<name>A0A3Q9HNV1_9FIRM</name>